<dbReference type="PANTHER" id="PTHR11977:SF51">
    <property type="entry name" value="PROTEIN FLIGHTLESS-1 HOMOLOG"/>
    <property type="match status" value="1"/>
</dbReference>
<organism evidence="2">
    <name type="scientific">Arundo donax</name>
    <name type="common">Giant reed</name>
    <name type="synonym">Donax arundinaceus</name>
    <dbReference type="NCBI Taxonomy" id="35708"/>
    <lineage>
        <taxon>Eukaryota</taxon>
        <taxon>Viridiplantae</taxon>
        <taxon>Streptophyta</taxon>
        <taxon>Embryophyta</taxon>
        <taxon>Tracheophyta</taxon>
        <taxon>Spermatophyta</taxon>
        <taxon>Magnoliopsida</taxon>
        <taxon>Liliopsida</taxon>
        <taxon>Poales</taxon>
        <taxon>Poaceae</taxon>
        <taxon>PACMAD clade</taxon>
        <taxon>Arundinoideae</taxon>
        <taxon>Arundineae</taxon>
        <taxon>Arundo</taxon>
    </lineage>
</organism>
<sequence length="98" mass="10514">MASQLANTMWNSLKGRPVLGRIYQGKEPPQFIALFQPMVILKGGIGAGYKNLIEEKGVTGETYSAEGIALIQVSGTSIHNNKTLQVDAVLPSSIYCSC</sequence>
<proteinExistence type="predicted"/>
<dbReference type="AlphaFoldDB" id="A0A0A9D9X7"/>
<dbReference type="InterPro" id="IPR007122">
    <property type="entry name" value="Villin/Gelsolin"/>
</dbReference>
<dbReference type="Gene3D" id="3.40.20.10">
    <property type="entry name" value="Severin"/>
    <property type="match status" value="1"/>
</dbReference>
<reference evidence="2" key="1">
    <citation type="submission" date="2014-09" db="EMBL/GenBank/DDBJ databases">
        <authorList>
            <person name="Magalhaes I.L.F."/>
            <person name="Oliveira U."/>
            <person name="Santos F.R."/>
            <person name="Vidigal T.H.D.A."/>
            <person name="Brescovit A.D."/>
            <person name="Santos A.J."/>
        </authorList>
    </citation>
    <scope>NUCLEOTIDE SEQUENCE</scope>
    <source>
        <tissue evidence="2">Shoot tissue taken approximately 20 cm above the soil surface</tissue>
    </source>
</reference>
<keyword evidence="1" id="KW-0677">Repeat</keyword>
<accession>A0A0A9D9X7</accession>
<dbReference type="GO" id="GO:0051014">
    <property type="term" value="P:actin filament severing"/>
    <property type="evidence" value="ECO:0007669"/>
    <property type="project" value="TreeGrafter"/>
</dbReference>
<evidence type="ECO:0000313" key="2">
    <source>
        <dbReference type="EMBL" id="JAD84586.1"/>
    </source>
</evidence>
<reference evidence="2" key="2">
    <citation type="journal article" date="2015" name="Data Brief">
        <title>Shoot transcriptome of the giant reed, Arundo donax.</title>
        <authorList>
            <person name="Barrero R.A."/>
            <person name="Guerrero F.D."/>
            <person name="Moolhuijzen P."/>
            <person name="Goolsby J.A."/>
            <person name="Tidwell J."/>
            <person name="Bellgard S.E."/>
            <person name="Bellgard M.I."/>
        </authorList>
    </citation>
    <scope>NUCLEOTIDE SEQUENCE</scope>
    <source>
        <tissue evidence="2">Shoot tissue taken approximately 20 cm above the soil surface</tissue>
    </source>
</reference>
<dbReference type="InterPro" id="IPR029006">
    <property type="entry name" value="ADF-H/Gelsolin-like_dom_sf"/>
</dbReference>
<dbReference type="GO" id="GO:0051015">
    <property type="term" value="F:actin filament binding"/>
    <property type="evidence" value="ECO:0007669"/>
    <property type="project" value="InterPro"/>
</dbReference>
<dbReference type="EMBL" id="GBRH01213309">
    <property type="protein sequence ID" value="JAD84586.1"/>
    <property type="molecule type" value="Transcribed_RNA"/>
</dbReference>
<evidence type="ECO:0000256" key="1">
    <source>
        <dbReference type="ARBA" id="ARBA00022737"/>
    </source>
</evidence>
<protein>
    <submittedName>
        <fullName evidence="2">Uncharacterized protein</fullName>
    </submittedName>
</protein>
<name>A0A0A9D9X7_ARUDO</name>
<dbReference type="SUPFAM" id="SSF55753">
    <property type="entry name" value="Actin depolymerizing proteins"/>
    <property type="match status" value="1"/>
</dbReference>
<dbReference type="PANTHER" id="PTHR11977">
    <property type="entry name" value="VILLIN"/>
    <property type="match status" value="1"/>
</dbReference>